<evidence type="ECO:0008006" key="4">
    <source>
        <dbReference type="Google" id="ProtNLM"/>
    </source>
</evidence>
<keyword evidence="1" id="KW-0812">Transmembrane</keyword>
<dbReference type="EMBL" id="JXCQ01000027">
    <property type="protein sequence ID" value="KIR21373.1"/>
    <property type="molecule type" value="Genomic_DNA"/>
</dbReference>
<dbReference type="AlphaFoldDB" id="A0A0D0SH14"/>
<comment type="caution">
    <text evidence="2">The sequence shown here is derived from an EMBL/GenBank/DDBJ whole genome shotgun (WGS) entry which is preliminary data.</text>
</comment>
<feature type="transmembrane region" description="Helical" evidence="1">
    <location>
        <begin position="231"/>
        <end position="254"/>
    </location>
</feature>
<accession>A0A0D0SH14</accession>
<keyword evidence="1" id="KW-1133">Transmembrane helix</keyword>
<keyword evidence="1" id="KW-0472">Membrane</keyword>
<dbReference type="PATRIC" id="fig|294.125.peg.3272"/>
<feature type="transmembrane region" description="Helical" evidence="1">
    <location>
        <begin position="194"/>
        <end position="219"/>
    </location>
</feature>
<reference evidence="2 3" key="1">
    <citation type="submission" date="2015-01" db="EMBL/GenBank/DDBJ databases">
        <title>Genome sequence of the beneficial rhizobacterium Pseudomonas fluorescens 2-79.</title>
        <authorList>
            <person name="Thuermer A."/>
            <person name="Daniel R."/>
        </authorList>
    </citation>
    <scope>NUCLEOTIDE SEQUENCE [LARGE SCALE GENOMIC DNA]</scope>
    <source>
        <strain evidence="2 3">2-79</strain>
    </source>
</reference>
<organism evidence="2 3">
    <name type="scientific">Pseudomonas fluorescens</name>
    <dbReference type="NCBI Taxonomy" id="294"/>
    <lineage>
        <taxon>Bacteria</taxon>
        <taxon>Pseudomonadati</taxon>
        <taxon>Pseudomonadota</taxon>
        <taxon>Gammaproteobacteria</taxon>
        <taxon>Pseudomonadales</taxon>
        <taxon>Pseudomonadaceae</taxon>
        <taxon>Pseudomonas</taxon>
    </lineage>
</organism>
<dbReference type="RefSeq" id="WP_043049578.1">
    <property type="nucleotide sequence ID" value="NZ_JXCQ01000027.1"/>
</dbReference>
<dbReference type="Proteomes" id="UP000032210">
    <property type="component" value="Unassembled WGS sequence"/>
</dbReference>
<protein>
    <recommendedName>
        <fullName evidence="4">Transmembrane protein</fullName>
    </recommendedName>
</protein>
<name>A0A0D0SH14_PSEFL</name>
<feature type="transmembrane region" description="Helical" evidence="1">
    <location>
        <begin position="289"/>
        <end position="307"/>
    </location>
</feature>
<sequence>MHFFKRFFAFIASLFSSQETEHSEPLIPKIDPEKLKKKLDLQKIAREHGAKGIPRSGDTQLTAAEHAVRAELGRMREQTVKYGEQRVKQIQNRLDSIDITLDMNRAIELGNEFVRTSDHHLTREDGRMKDFAADTKTKFQILSDFRSENRLPSIPAKCPTGGSQFFKLMVVLGCCVLEGALNATFFGSGLEGGLLSGFTMAFMLSFFNVLACFLAGLGFRNKNHVRGTRQFLGWVSFALAVAVMIGLGVLISYFRYVLTVDEGGSQNAFPLVWQSLRTGIFPIQDFESLILFFGTIVFGCVGVWEGYNFTDRYPGYAGVWSQYAEAHRRYIELIEGLRDRLEVEKTEVLLKIDSGVQAAEKAIKAFKFNMNQKSIVKKQVSETLVMADETLQSLTRYYQNENMMARPTDAQPPDYFDHPVTFGPLDMPDFSVQKDELRLDAQEQLLRELVAEVEPIRARVQSSFNQQYNQLQPLQDLV</sequence>
<gene>
    <name evidence="2" type="ORF">PFLU3_31940</name>
</gene>
<evidence type="ECO:0000256" key="1">
    <source>
        <dbReference type="SAM" id="Phobius"/>
    </source>
</evidence>
<evidence type="ECO:0000313" key="3">
    <source>
        <dbReference type="Proteomes" id="UP000032210"/>
    </source>
</evidence>
<proteinExistence type="predicted"/>
<evidence type="ECO:0000313" key="2">
    <source>
        <dbReference type="EMBL" id="KIR21373.1"/>
    </source>
</evidence>